<dbReference type="GO" id="GO:0043295">
    <property type="term" value="F:glutathione binding"/>
    <property type="evidence" value="ECO:0007669"/>
    <property type="project" value="TreeGrafter"/>
</dbReference>
<dbReference type="InterPro" id="IPR010987">
    <property type="entry name" value="Glutathione-S-Trfase_C-like"/>
</dbReference>
<dbReference type="PANTHER" id="PTHR43900">
    <property type="entry name" value="GLUTATHIONE S-TRANSFERASE RHO"/>
    <property type="match status" value="1"/>
</dbReference>
<evidence type="ECO:0000256" key="2">
    <source>
        <dbReference type="ARBA" id="ARBA00012452"/>
    </source>
</evidence>
<evidence type="ECO:0000256" key="1">
    <source>
        <dbReference type="ARBA" id="ARBA00010128"/>
    </source>
</evidence>
<comment type="caution">
    <text evidence="8">The sequence shown here is derived from an EMBL/GenBank/DDBJ whole genome shotgun (WGS) entry which is preliminary data.</text>
</comment>
<dbReference type="InterPro" id="IPR040079">
    <property type="entry name" value="Glutathione_S-Trfase"/>
</dbReference>
<dbReference type="SFLD" id="SFLDS00019">
    <property type="entry name" value="Glutathione_Transferase_(cytos"/>
    <property type="match status" value="1"/>
</dbReference>
<dbReference type="GO" id="GO:0004364">
    <property type="term" value="F:glutathione transferase activity"/>
    <property type="evidence" value="ECO:0007669"/>
    <property type="project" value="UniProtKB-EC"/>
</dbReference>
<dbReference type="Gene3D" id="3.40.30.10">
    <property type="entry name" value="Glutaredoxin"/>
    <property type="match status" value="1"/>
</dbReference>
<gene>
    <name evidence="8" type="ORF">CONPUDRAFT_120573</name>
</gene>
<protein>
    <recommendedName>
        <fullName evidence="2">glutathione transferase</fullName>
        <ecNumber evidence="2">2.5.1.18</ecNumber>
    </recommendedName>
</protein>
<dbReference type="InterPro" id="IPR036249">
    <property type="entry name" value="Thioredoxin-like_sf"/>
</dbReference>
<evidence type="ECO:0000313" key="9">
    <source>
        <dbReference type="Proteomes" id="UP000053558"/>
    </source>
</evidence>
<feature type="domain" description="GST N-terminal" evidence="6">
    <location>
        <begin position="1"/>
        <end position="82"/>
    </location>
</feature>
<dbReference type="Pfam" id="PF02798">
    <property type="entry name" value="GST_N"/>
    <property type="match status" value="1"/>
</dbReference>
<dbReference type="SFLD" id="SFLDG00358">
    <property type="entry name" value="Main_(cytGST)"/>
    <property type="match status" value="1"/>
</dbReference>
<dbReference type="GeneID" id="19199554"/>
<dbReference type="KEGG" id="cput:CONPUDRAFT_120573"/>
<feature type="coiled-coil region" evidence="5">
    <location>
        <begin position="133"/>
        <end position="160"/>
    </location>
</feature>
<dbReference type="Proteomes" id="UP000053558">
    <property type="component" value="Unassembled WGS sequence"/>
</dbReference>
<evidence type="ECO:0000313" key="8">
    <source>
        <dbReference type="EMBL" id="EIW84577.1"/>
    </source>
</evidence>
<dbReference type="InterPro" id="IPR004045">
    <property type="entry name" value="Glutathione_S-Trfase_N"/>
</dbReference>
<dbReference type="FunFam" id="3.40.30.10:FF:000016">
    <property type="entry name" value="Glutathione S-transferase F2"/>
    <property type="match status" value="1"/>
</dbReference>
<dbReference type="GO" id="GO:0009636">
    <property type="term" value="P:response to toxic substance"/>
    <property type="evidence" value="ECO:0007669"/>
    <property type="project" value="UniProtKB-ARBA"/>
</dbReference>
<dbReference type="PROSITE" id="PS50405">
    <property type="entry name" value="GST_CTER"/>
    <property type="match status" value="1"/>
</dbReference>
<dbReference type="GO" id="GO:0006749">
    <property type="term" value="P:glutathione metabolic process"/>
    <property type="evidence" value="ECO:0007669"/>
    <property type="project" value="TreeGrafter"/>
</dbReference>
<evidence type="ECO:0000259" key="7">
    <source>
        <dbReference type="PROSITE" id="PS50405"/>
    </source>
</evidence>
<accession>A0A5M3N000</accession>
<comment type="similarity">
    <text evidence="1">Belongs to the GST superfamily. Phi family.</text>
</comment>
<dbReference type="OMA" id="ICRYVCN"/>
<dbReference type="SFLD" id="SFLDG01154">
    <property type="entry name" value="Main.5:_Phi-like"/>
    <property type="match status" value="1"/>
</dbReference>
<proteinExistence type="inferred from homology"/>
<feature type="domain" description="GST C-terminal" evidence="7">
    <location>
        <begin position="95"/>
        <end position="223"/>
    </location>
</feature>
<evidence type="ECO:0000256" key="4">
    <source>
        <dbReference type="ARBA" id="ARBA00047960"/>
    </source>
</evidence>
<sequence>MVLKLYGEHMSTKTRSVAQICIEKDVPFEFVQVDINAGEQKQPENIARHPFGQLPVIDDNGILVYESRACARYIAAKYAAQGTPGLIALPETTGRDAERMAAYAAFEQAAHVEVCSFEPWAYGVAWERVFKIRRGLKTDEARLQENVQRLEEKLDVYEGILGKQAYLAGDHVTLADLFHLPLSTMLEERFEMDVFKPEARPNVARWWKDISSRPSWLAVKNGV</sequence>
<dbReference type="EC" id="2.5.1.18" evidence="2"/>
<dbReference type="Pfam" id="PF00043">
    <property type="entry name" value="GST_C"/>
    <property type="match status" value="1"/>
</dbReference>
<dbReference type="FunFam" id="1.20.1050.10:FF:000004">
    <property type="entry name" value="Glutathione S-transferase F2"/>
    <property type="match status" value="1"/>
</dbReference>
<comment type="catalytic activity">
    <reaction evidence="4">
        <text>RX + glutathione = an S-substituted glutathione + a halide anion + H(+)</text>
        <dbReference type="Rhea" id="RHEA:16437"/>
        <dbReference type="ChEBI" id="CHEBI:15378"/>
        <dbReference type="ChEBI" id="CHEBI:16042"/>
        <dbReference type="ChEBI" id="CHEBI:17792"/>
        <dbReference type="ChEBI" id="CHEBI:57925"/>
        <dbReference type="ChEBI" id="CHEBI:90779"/>
        <dbReference type="EC" id="2.5.1.18"/>
    </reaction>
</comment>
<evidence type="ECO:0000256" key="3">
    <source>
        <dbReference type="ARBA" id="ARBA00022679"/>
    </source>
</evidence>
<dbReference type="PROSITE" id="PS50404">
    <property type="entry name" value="GST_NTER"/>
    <property type="match status" value="1"/>
</dbReference>
<keyword evidence="9" id="KW-1185">Reference proteome</keyword>
<keyword evidence="5" id="KW-0175">Coiled coil</keyword>
<keyword evidence="3 8" id="KW-0808">Transferase</keyword>
<dbReference type="InterPro" id="IPR004046">
    <property type="entry name" value="GST_C"/>
</dbReference>
<dbReference type="SUPFAM" id="SSF52833">
    <property type="entry name" value="Thioredoxin-like"/>
    <property type="match status" value="1"/>
</dbReference>
<dbReference type="OrthoDB" id="249703at2759"/>
<dbReference type="RefSeq" id="XP_007766240.1">
    <property type="nucleotide sequence ID" value="XM_007768050.1"/>
</dbReference>
<dbReference type="InterPro" id="IPR036282">
    <property type="entry name" value="Glutathione-S-Trfase_C_sf"/>
</dbReference>
<dbReference type="EMBL" id="JH711575">
    <property type="protein sequence ID" value="EIW84577.1"/>
    <property type="molecule type" value="Genomic_DNA"/>
</dbReference>
<dbReference type="Gene3D" id="1.20.1050.10">
    <property type="match status" value="1"/>
</dbReference>
<dbReference type="GO" id="GO:0005737">
    <property type="term" value="C:cytoplasm"/>
    <property type="evidence" value="ECO:0007669"/>
    <property type="project" value="TreeGrafter"/>
</dbReference>
<dbReference type="SUPFAM" id="SSF47616">
    <property type="entry name" value="GST C-terminal domain-like"/>
    <property type="match status" value="1"/>
</dbReference>
<evidence type="ECO:0000256" key="5">
    <source>
        <dbReference type="SAM" id="Coils"/>
    </source>
</evidence>
<reference evidence="9" key="1">
    <citation type="journal article" date="2012" name="Science">
        <title>The Paleozoic origin of enzymatic lignin decomposition reconstructed from 31 fungal genomes.</title>
        <authorList>
            <person name="Floudas D."/>
            <person name="Binder M."/>
            <person name="Riley R."/>
            <person name="Barry K."/>
            <person name="Blanchette R.A."/>
            <person name="Henrissat B."/>
            <person name="Martinez A.T."/>
            <person name="Otillar R."/>
            <person name="Spatafora J.W."/>
            <person name="Yadav J.S."/>
            <person name="Aerts A."/>
            <person name="Benoit I."/>
            <person name="Boyd A."/>
            <person name="Carlson A."/>
            <person name="Copeland A."/>
            <person name="Coutinho P.M."/>
            <person name="de Vries R.P."/>
            <person name="Ferreira P."/>
            <person name="Findley K."/>
            <person name="Foster B."/>
            <person name="Gaskell J."/>
            <person name="Glotzer D."/>
            <person name="Gorecki P."/>
            <person name="Heitman J."/>
            <person name="Hesse C."/>
            <person name="Hori C."/>
            <person name="Igarashi K."/>
            <person name="Jurgens J.A."/>
            <person name="Kallen N."/>
            <person name="Kersten P."/>
            <person name="Kohler A."/>
            <person name="Kuees U."/>
            <person name="Kumar T.K.A."/>
            <person name="Kuo A."/>
            <person name="LaButti K."/>
            <person name="Larrondo L.F."/>
            <person name="Lindquist E."/>
            <person name="Ling A."/>
            <person name="Lombard V."/>
            <person name="Lucas S."/>
            <person name="Lundell T."/>
            <person name="Martin R."/>
            <person name="McLaughlin D.J."/>
            <person name="Morgenstern I."/>
            <person name="Morin E."/>
            <person name="Murat C."/>
            <person name="Nagy L.G."/>
            <person name="Nolan M."/>
            <person name="Ohm R.A."/>
            <person name="Patyshakuliyeva A."/>
            <person name="Rokas A."/>
            <person name="Ruiz-Duenas F.J."/>
            <person name="Sabat G."/>
            <person name="Salamov A."/>
            <person name="Samejima M."/>
            <person name="Schmutz J."/>
            <person name="Slot J.C."/>
            <person name="St John F."/>
            <person name="Stenlid J."/>
            <person name="Sun H."/>
            <person name="Sun S."/>
            <person name="Syed K."/>
            <person name="Tsang A."/>
            <person name="Wiebenga A."/>
            <person name="Young D."/>
            <person name="Pisabarro A."/>
            <person name="Eastwood D.C."/>
            <person name="Martin F."/>
            <person name="Cullen D."/>
            <person name="Grigoriev I.V."/>
            <person name="Hibbett D.S."/>
        </authorList>
    </citation>
    <scope>NUCLEOTIDE SEQUENCE [LARGE SCALE GENOMIC DNA]</scope>
    <source>
        <strain evidence="9">RWD-64-598 SS2</strain>
    </source>
</reference>
<dbReference type="AlphaFoldDB" id="A0A5M3N000"/>
<name>A0A5M3N000_CONPW</name>
<organism evidence="8 9">
    <name type="scientific">Coniophora puteana (strain RWD-64-598)</name>
    <name type="common">Brown rot fungus</name>
    <dbReference type="NCBI Taxonomy" id="741705"/>
    <lineage>
        <taxon>Eukaryota</taxon>
        <taxon>Fungi</taxon>
        <taxon>Dikarya</taxon>
        <taxon>Basidiomycota</taxon>
        <taxon>Agaricomycotina</taxon>
        <taxon>Agaricomycetes</taxon>
        <taxon>Agaricomycetidae</taxon>
        <taxon>Boletales</taxon>
        <taxon>Coniophorineae</taxon>
        <taxon>Coniophoraceae</taxon>
        <taxon>Coniophora</taxon>
    </lineage>
</organism>
<dbReference type="PANTHER" id="PTHR43900:SF3">
    <property type="entry name" value="GLUTATHIONE S-TRANSFERASE RHO"/>
    <property type="match status" value="1"/>
</dbReference>
<evidence type="ECO:0000259" key="6">
    <source>
        <dbReference type="PROSITE" id="PS50404"/>
    </source>
</evidence>